<keyword evidence="5" id="KW-0539">Nucleus</keyword>
<evidence type="ECO:0000313" key="9">
    <source>
        <dbReference type="RefSeq" id="XP_029009968.1"/>
    </source>
</evidence>
<sequence>MTRPSRSKLTPWIEQLIVNYGSQEAGGGCGRLKAHVIGVGQLSQSQAAQQACGGPSGLLFLSDGALQIPAVLTAAAWENLQEQEDRECFTSLVNSTVCIQDYRLQFLMAPEQTRCRFILSVGELATTAAGPVKNSTPCCTTLPSVRLKVIKTWKALQGVEESQRSQCVGADLSELLGEWQHDCLQEVLRDVRDRLTVASSCSRSPQPSTSAFTPAPPHPHVATATSWDVDRVRNKGASSFSVPIKCLLIPEEDASGLQTSVGGRSGDRKGPELCEPSGATQAHVDAAETALNSPPHLDDCTPHKPVLAGWTDGDLRPLADPWDIFPPPHVTSSSSDSCPEVSPPHSLHKQDAATPKLVHAGILTSTQLPVQPSEPSFIPPYQKPLDLTGPCSTLASSPSTKDHSACAEQTLKEESKMLGEDMAECFEETHGKAKRKRSDPTSRAPGPLGEEEAQFSGSPPSWLFETQAGRGAGEVSADGWGPSAGSRKIPTVHSDGKAFSYSYQVSGQNLQDFSRFRVDESLVQWAVKILVVPKQDALHASGNSRTDTVCQEQPH</sequence>
<feature type="compositionally biased region" description="Low complexity" evidence="6">
    <location>
        <begin position="200"/>
        <end position="213"/>
    </location>
</feature>
<feature type="compositionally biased region" description="Polar residues" evidence="6">
    <location>
        <begin position="541"/>
        <end position="555"/>
    </location>
</feature>
<feature type="region of interest" description="Disordered" evidence="6">
    <location>
        <begin position="256"/>
        <end position="281"/>
    </location>
</feature>
<dbReference type="Proteomes" id="UP000515150">
    <property type="component" value="Chromosome 6"/>
</dbReference>
<evidence type="ECO:0000256" key="3">
    <source>
        <dbReference type="ARBA" id="ARBA00022454"/>
    </source>
</evidence>
<dbReference type="RefSeq" id="XP_029009969.1">
    <property type="nucleotide sequence ID" value="XM_029154136.3"/>
</dbReference>
<name>A0A6P7MUF8_BETSP</name>
<dbReference type="GO" id="GO:0070187">
    <property type="term" value="C:shelterin complex"/>
    <property type="evidence" value="ECO:0007669"/>
    <property type="project" value="InterPro"/>
</dbReference>
<dbReference type="InterPro" id="IPR028631">
    <property type="entry name" value="ACD"/>
</dbReference>
<dbReference type="PANTHER" id="PTHR14487:SF3">
    <property type="entry name" value="ADRENOCORTICAL DYSPLASIA PROTEIN HOMOLOG"/>
    <property type="match status" value="1"/>
</dbReference>
<evidence type="ECO:0000313" key="8">
    <source>
        <dbReference type="Proteomes" id="UP000515150"/>
    </source>
</evidence>
<reference evidence="9 10" key="1">
    <citation type="submission" date="2025-04" db="UniProtKB">
        <authorList>
            <consortium name="RefSeq"/>
        </authorList>
    </citation>
    <scope>IDENTIFICATION</scope>
</reference>
<dbReference type="Pfam" id="PF10341">
    <property type="entry name" value="TPP1"/>
    <property type="match status" value="1"/>
</dbReference>
<evidence type="ECO:0000256" key="1">
    <source>
        <dbReference type="ARBA" id="ARBA00004123"/>
    </source>
</evidence>
<dbReference type="GO" id="GO:0007004">
    <property type="term" value="P:telomere maintenance via telomerase"/>
    <property type="evidence" value="ECO:0007669"/>
    <property type="project" value="InterPro"/>
</dbReference>
<dbReference type="GO" id="GO:0005697">
    <property type="term" value="C:telomerase holoenzyme complex"/>
    <property type="evidence" value="ECO:0007669"/>
    <property type="project" value="InterPro"/>
</dbReference>
<accession>A0A6P7MUF8</accession>
<organism evidence="8 9">
    <name type="scientific">Betta splendens</name>
    <name type="common">Siamese fighting fish</name>
    <dbReference type="NCBI Taxonomy" id="158456"/>
    <lineage>
        <taxon>Eukaryota</taxon>
        <taxon>Metazoa</taxon>
        <taxon>Chordata</taxon>
        <taxon>Craniata</taxon>
        <taxon>Vertebrata</taxon>
        <taxon>Euteleostomi</taxon>
        <taxon>Actinopterygii</taxon>
        <taxon>Neopterygii</taxon>
        <taxon>Teleostei</taxon>
        <taxon>Neoteleostei</taxon>
        <taxon>Acanthomorphata</taxon>
        <taxon>Anabantaria</taxon>
        <taxon>Anabantiformes</taxon>
        <taxon>Anabantoidei</taxon>
        <taxon>Osphronemidae</taxon>
        <taxon>Betta</taxon>
    </lineage>
</organism>
<dbReference type="GO" id="GO:0070198">
    <property type="term" value="P:protein localization to chromosome, telomeric region"/>
    <property type="evidence" value="ECO:0007669"/>
    <property type="project" value="TreeGrafter"/>
</dbReference>
<evidence type="ECO:0000259" key="7">
    <source>
        <dbReference type="Pfam" id="PF10341"/>
    </source>
</evidence>
<keyword evidence="4" id="KW-0779">Telomere</keyword>
<feature type="region of interest" description="Disordered" evidence="6">
    <location>
        <begin position="200"/>
        <end position="219"/>
    </location>
</feature>
<comment type="subcellular location">
    <subcellularLocation>
        <location evidence="2">Chromosome</location>
        <location evidence="2">Telomere</location>
    </subcellularLocation>
    <subcellularLocation>
        <location evidence="1">Nucleus</location>
    </subcellularLocation>
</comment>
<dbReference type="GO" id="GO:0042162">
    <property type="term" value="F:telomeric DNA binding"/>
    <property type="evidence" value="ECO:0007669"/>
    <property type="project" value="InterPro"/>
</dbReference>
<gene>
    <name evidence="9 10" type="primary">acd</name>
</gene>
<feature type="region of interest" description="Disordered" evidence="6">
    <location>
        <begin position="536"/>
        <end position="555"/>
    </location>
</feature>
<proteinExistence type="predicted"/>
<feature type="region of interest" description="Disordered" evidence="6">
    <location>
        <begin position="427"/>
        <end position="491"/>
    </location>
</feature>
<evidence type="ECO:0000256" key="2">
    <source>
        <dbReference type="ARBA" id="ARBA00004574"/>
    </source>
</evidence>
<keyword evidence="8" id="KW-1185">Reference proteome</keyword>
<dbReference type="GeneID" id="114857554"/>
<keyword evidence="3" id="KW-0158">Chromosome</keyword>
<dbReference type="InterPro" id="IPR019437">
    <property type="entry name" value="TPP1/Est3"/>
</dbReference>
<evidence type="ECO:0000256" key="6">
    <source>
        <dbReference type="SAM" id="MobiDB-lite"/>
    </source>
</evidence>
<feature type="domain" description="Shelterin complex subunit TPP1/Est3" evidence="7">
    <location>
        <begin position="9"/>
        <end position="155"/>
    </location>
</feature>
<dbReference type="OrthoDB" id="8933114at2759"/>
<dbReference type="RefSeq" id="XP_029009968.1">
    <property type="nucleotide sequence ID" value="XM_029154135.3"/>
</dbReference>
<dbReference type="Gene3D" id="2.40.50.960">
    <property type="match status" value="1"/>
</dbReference>
<evidence type="ECO:0000256" key="4">
    <source>
        <dbReference type="ARBA" id="ARBA00022895"/>
    </source>
</evidence>
<dbReference type="CTD" id="65057"/>
<protein>
    <submittedName>
        <fullName evidence="9 10">Adrenocortical dysplasia protein homolog</fullName>
    </submittedName>
</protein>
<dbReference type="PANTHER" id="PTHR14487">
    <property type="entry name" value="ADRENOCORTICAL DYSPLASIA PROTEIN ACD"/>
    <property type="match status" value="1"/>
</dbReference>
<dbReference type="GO" id="GO:0016233">
    <property type="term" value="P:telomere capping"/>
    <property type="evidence" value="ECO:0007669"/>
    <property type="project" value="InterPro"/>
</dbReference>
<evidence type="ECO:0000313" key="10">
    <source>
        <dbReference type="RefSeq" id="XP_029009969.1"/>
    </source>
</evidence>
<evidence type="ECO:0000256" key="5">
    <source>
        <dbReference type="ARBA" id="ARBA00023242"/>
    </source>
</evidence>
<dbReference type="AlphaFoldDB" id="A0A6P7MUF8"/>
<dbReference type="KEGG" id="bspl:114857554"/>
<dbReference type="GO" id="GO:0032211">
    <property type="term" value="P:negative regulation of telomere maintenance via telomerase"/>
    <property type="evidence" value="ECO:0007669"/>
    <property type="project" value="TreeGrafter"/>
</dbReference>